<keyword evidence="1" id="KW-0175">Coiled coil</keyword>
<proteinExistence type="predicted"/>
<evidence type="ECO:0000256" key="1">
    <source>
        <dbReference type="SAM" id="Coils"/>
    </source>
</evidence>
<sequence length="424" mass="45349">MVNLLPLLSLAAVALAQDCAPQDAHVASLQKDLATLQATEAQHKADLVTVQTKFEEEAAAVSGLQTQLNSAVNELAAITSEKDELIATVAKLQAADVSTELKAEVSTLVQDKQALSDKLKKLDADNAAHQRRIEGLQAELAASKDALTQVKTLQAKLTTASKEIESLQETLKRSAEGGLSLPAMISTYYDNAVTFTTQTYEDSDRYVSLASSKATELYAIHLAPWADEAVAHSTVAAKTVQDLYTTHAAATVDPLLDQLHATVQPILDVQVPIAKQRLARAQDEAVVLAKRGQDVYKRSRKNAIAFFKSNPRIAPYATKIVDTTIVLLSIPIAIALLRLAVSTVFVVLSTLLYLVTCCGCCGLVGRKPKTTREVATPVVTAPTKATKPMAKAQTNDSAPKAKAPKTPEPVTPPSAKKKKAKKTQ</sequence>
<evidence type="ECO:0000313" key="6">
    <source>
        <dbReference type="Proteomes" id="UP000030745"/>
    </source>
</evidence>
<dbReference type="KEGG" id="spar:SPRG_14078"/>
<dbReference type="Gene3D" id="1.10.287.1490">
    <property type="match status" value="1"/>
</dbReference>
<name>A0A067C218_SAPPC</name>
<dbReference type="OrthoDB" id="71691at2759"/>
<dbReference type="RefSeq" id="XP_012208425.1">
    <property type="nucleotide sequence ID" value="XM_012353035.1"/>
</dbReference>
<protein>
    <submittedName>
        <fullName evidence="5">Uncharacterized protein</fullName>
    </submittedName>
</protein>
<feature type="compositionally biased region" description="Low complexity" evidence="2">
    <location>
        <begin position="375"/>
        <end position="401"/>
    </location>
</feature>
<dbReference type="Proteomes" id="UP000030745">
    <property type="component" value="Unassembled WGS sequence"/>
</dbReference>
<feature type="region of interest" description="Disordered" evidence="2">
    <location>
        <begin position="375"/>
        <end position="424"/>
    </location>
</feature>
<keyword evidence="3" id="KW-0812">Transmembrane</keyword>
<evidence type="ECO:0000256" key="3">
    <source>
        <dbReference type="SAM" id="Phobius"/>
    </source>
</evidence>
<keyword evidence="4" id="KW-0732">Signal</keyword>
<organism evidence="5 6">
    <name type="scientific">Saprolegnia parasitica (strain CBS 223.65)</name>
    <dbReference type="NCBI Taxonomy" id="695850"/>
    <lineage>
        <taxon>Eukaryota</taxon>
        <taxon>Sar</taxon>
        <taxon>Stramenopiles</taxon>
        <taxon>Oomycota</taxon>
        <taxon>Saprolegniomycetes</taxon>
        <taxon>Saprolegniales</taxon>
        <taxon>Saprolegniaceae</taxon>
        <taxon>Saprolegnia</taxon>
    </lineage>
</organism>
<evidence type="ECO:0000313" key="5">
    <source>
        <dbReference type="EMBL" id="KDO20847.1"/>
    </source>
</evidence>
<dbReference type="AlphaFoldDB" id="A0A067C218"/>
<feature type="transmembrane region" description="Helical" evidence="3">
    <location>
        <begin position="339"/>
        <end position="364"/>
    </location>
</feature>
<keyword evidence="6" id="KW-1185">Reference proteome</keyword>
<dbReference type="EMBL" id="KK583301">
    <property type="protein sequence ID" value="KDO20847.1"/>
    <property type="molecule type" value="Genomic_DNA"/>
</dbReference>
<feature type="compositionally biased region" description="Basic residues" evidence="2">
    <location>
        <begin position="415"/>
        <end position="424"/>
    </location>
</feature>
<feature type="chain" id="PRO_5001633966" evidence="4">
    <location>
        <begin position="17"/>
        <end position="424"/>
    </location>
</feature>
<feature type="coiled-coil region" evidence="1">
    <location>
        <begin position="26"/>
        <end position="170"/>
    </location>
</feature>
<keyword evidence="3" id="KW-1133">Transmembrane helix</keyword>
<dbReference type="STRING" id="695850.A0A067C218"/>
<keyword evidence="3" id="KW-0472">Membrane</keyword>
<dbReference type="GeneID" id="24135906"/>
<feature type="signal peptide" evidence="4">
    <location>
        <begin position="1"/>
        <end position="16"/>
    </location>
</feature>
<dbReference type="VEuPathDB" id="FungiDB:SPRG_14078"/>
<gene>
    <name evidence="5" type="ORF">SPRG_14078</name>
</gene>
<evidence type="ECO:0000256" key="2">
    <source>
        <dbReference type="SAM" id="MobiDB-lite"/>
    </source>
</evidence>
<reference evidence="5 6" key="1">
    <citation type="journal article" date="2013" name="PLoS Genet.">
        <title>Distinctive expansion of potential virulence genes in the genome of the oomycete fish pathogen Saprolegnia parasitica.</title>
        <authorList>
            <person name="Jiang R.H."/>
            <person name="de Bruijn I."/>
            <person name="Haas B.J."/>
            <person name="Belmonte R."/>
            <person name="Lobach L."/>
            <person name="Christie J."/>
            <person name="van den Ackerveken G."/>
            <person name="Bottin A."/>
            <person name="Bulone V."/>
            <person name="Diaz-Moreno S.M."/>
            <person name="Dumas B."/>
            <person name="Fan L."/>
            <person name="Gaulin E."/>
            <person name="Govers F."/>
            <person name="Grenville-Briggs L.J."/>
            <person name="Horner N.R."/>
            <person name="Levin J.Z."/>
            <person name="Mammella M."/>
            <person name="Meijer H.J."/>
            <person name="Morris P."/>
            <person name="Nusbaum C."/>
            <person name="Oome S."/>
            <person name="Phillips A.J."/>
            <person name="van Rooyen D."/>
            <person name="Rzeszutek E."/>
            <person name="Saraiva M."/>
            <person name="Secombes C.J."/>
            <person name="Seidl M.F."/>
            <person name="Snel B."/>
            <person name="Stassen J.H."/>
            <person name="Sykes S."/>
            <person name="Tripathy S."/>
            <person name="van den Berg H."/>
            <person name="Vega-Arreguin J.C."/>
            <person name="Wawra S."/>
            <person name="Young S.K."/>
            <person name="Zeng Q."/>
            <person name="Dieguez-Uribeondo J."/>
            <person name="Russ C."/>
            <person name="Tyler B.M."/>
            <person name="van West P."/>
        </authorList>
    </citation>
    <scope>NUCLEOTIDE SEQUENCE [LARGE SCALE GENOMIC DNA]</scope>
    <source>
        <strain evidence="5 6">CBS 223.65</strain>
    </source>
</reference>
<evidence type="ECO:0000256" key="4">
    <source>
        <dbReference type="SAM" id="SignalP"/>
    </source>
</evidence>
<accession>A0A067C218</accession>
<dbReference type="OMA" id="PWADEAV"/>